<reference evidence="3 4" key="1">
    <citation type="journal article" date="2020" name="ISME J.">
        <title>Uncovering the hidden diversity of litter-decomposition mechanisms in mushroom-forming fungi.</title>
        <authorList>
            <person name="Floudas D."/>
            <person name="Bentzer J."/>
            <person name="Ahren D."/>
            <person name="Johansson T."/>
            <person name="Persson P."/>
            <person name="Tunlid A."/>
        </authorList>
    </citation>
    <scope>NUCLEOTIDE SEQUENCE [LARGE SCALE GENOMIC DNA]</scope>
    <source>
        <strain evidence="3 4">CBS 101986</strain>
    </source>
</reference>
<feature type="region of interest" description="Disordered" evidence="2">
    <location>
        <begin position="1"/>
        <end position="37"/>
    </location>
</feature>
<feature type="coiled-coil region" evidence="1">
    <location>
        <begin position="122"/>
        <end position="205"/>
    </location>
</feature>
<dbReference type="Proteomes" id="UP000567179">
    <property type="component" value="Unassembled WGS sequence"/>
</dbReference>
<evidence type="ECO:0000313" key="3">
    <source>
        <dbReference type="EMBL" id="KAF5309485.1"/>
    </source>
</evidence>
<evidence type="ECO:0000256" key="2">
    <source>
        <dbReference type="SAM" id="MobiDB-lite"/>
    </source>
</evidence>
<protein>
    <submittedName>
        <fullName evidence="3">Uncharacterized protein</fullName>
    </submittedName>
</protein>
<evidence type="ECO:0000256" key="1">
    <source>
        <dbReference type="SAM" id="Coils"/>
    </source>
</evidence>
<comment type="caution">
    <text evidence="3">The sequence shown here is derived from an EMBL/GenBank/DDBJ whole genome shotgun (WGS) entry which is preliminary data.</text>
</comment>
<gene>
    <name evidence="3" type="ORF">D9619_012435</name>
</gene>
<organism evidence="3 4">
    <name type="scientific">Psilocybe cf. subviscida</name>
    <dbReference type="NCBI Taxonomy" id="2480587"/>
    <lineage>
        <taxon>Eukaryota</taxon>
        <taxon>Fungi</taxon>
        <taxon>Dikarya</taxon>
        <taxon>Basidiomycota</taxon>
        <taxon>Agaricomycotina</taxon>
        <taxon>Agaricomycetes</taxon>
        <taxon>Agaricomycetidae</taxon>
        <taxon>Agaricales</taxon>
        <taxon>Agaricineae</taxon>
        <taxon>Strophariaceae</taxon>
        <taxon>Psilocybe</taxon>
    </lineage>
</organism>
<keyword evidence="4" id="KW-1185">Reference proteome</keyword>
<sequence length="211" mass="23819">MDTLEKESGGGQSVRSSERRQIPSSRPQARTRFLLARGPSSTDCKARVLIHIPDIKARPPMLESETLPHVWCPPSLTTASPEDQEQHPADVKLSSLLRQFQDVVGESSQSRIETDREHVERERELQAQISALSDERDNAVRSALEKEEKLKTLALDLWELEKLRKNLQAKLEQGREGQSGVNVRLKTLAKEKRQLEKELSAFTADSGIYSL</sequence>
<keyword evidence="1" id="KW-0175">Coiled coil</keyword>
<proteinExistence type="predicted"/>
<name>A0A8H5AQZ1_9AGAR</name>
<dbReference type="EMBL" id="JAACJJ010000059">
    <property type="protein sequence ID" value="KAF5309485.1"/>
    <property type="molecule type" value="Genomic_DNA"/>
</dbReference>
<accession>A0A8H5AQZ1</accession>
<evidence type="ECO:0000313" key="4">
    <source>
        <dbReference type="Proteomes" id="UP000567179"/>
    </source>
</evidence>
<dbReference type="AlphaFoldDB" id="A0A8H5AQZ1"/>